<feature type="region of interest" description="Disordered" evidence="1">
    <location>
        <begin position="389"/>
        <end position="425"/>
    </location>
</feature>
<feature type="region of interest" description="Disordered" evidence="1">
    <location>
        <begin position="690"/>
        <end position="727"/>
    </location>
</feature>
<evidence type="ECO:0000259" key="2">
    <source>
        <dbReference type="Pfam" id="PF08514"/>
    </source>
</evidence>
<dbReference type="InterPro" id="IPR016024">
    <property type="entry name" value="ARM-type_fold"/>
</dbReference>
<proteinExistence type="predicted"/>
<comment type="caution">
    <text evidence="3">The sequence shown here is derived from an EMBL/GenBank/DDBJ whole genome shotgun (WGS) entry which is preliminary data.</text>
</comment>
<protein>
    <recommendedName>
        <fullName evidence="2">STAG domain-containing protein</fullName>
    </recommendedName>
</protein>
<dbReference type="Pfam" id="PF08514">
    <property type="entry name" value="STAG"/>
    <property type="match status" value="1"/>
</dbReference>
<sequence>MTSGPGDAVVEDQEEPPAPAEGTLAHQILYGSATDVKLRAQEWASLCSRDLAQALLVVLDLTLALSGLPGAVTPEDLEAEPALLVIRLPDWVRSQHLDPTIYPICPSPHSSAQSRKSISNLENFLRHGISEQNGAALLDSHLVTSLSRWLLVLHAAAIRSVRHVSTIAALSVAEALGHQYHALSRSHETLSRQLQTVTGNVTARQEAQLKRDVGACFSHAREMSRARNQLLETIVPLRSRDISEVIRVYTLSQVDRLMKVDPEMYLQNKWTARVFLMVHDPHVEVRLKALSVIMQWFLPDKKKSAAVREHLGQFAKNCLPHLVERVGDVEPRVAQMALRCLRQKDLAENLKSEEFELVVNLVIGSRDMAVREEAALFVNTHVFQDPGICSKERSKKRGRDGGGGGDQRDKDHGRDEEDDWQADPQQELYNSEVAISMLIEYIDEYMKDRLRICERLVGAFWPRSPALSHWSTMVNLCMVGEGAQRVGQTPITSRQRLCLLYVMEAAVRRADDEVRTARPSEKDNAATRMNEACMHIIPEIPRLMDLCRPEEEQFLLLTHVCKMLVEYAVQSAQSQVLVNSKVLCQGLRKAIEDLSPMETMKNSADSLLALARCFEEAKNTFLDLSKEVHRACSNILEDEKVKDRFQELRPVMSRFLVLANRGIDTSFGSMPMVRRMLKLLHERVELMKEKRKQGEDIKDEPPSTPRREEAGPARKRRRQQALPAPAPQAPDVRLTLQLLEAVILSVMWHVRTTYWVQSQGNSEEGRRNAENQVSEMLQGFSELAALRAELPRMMSEVRHCCAELVESDLSPYVQFHAYSAYMTLIQLCVGVSETLSLEVDEKGRPVRAGWGRTYEVTIPKAHLEALYKYLNHLYIRVTEADITEGVSFNAEGHRILPYSIYPAPSQNIMTSVRYLTLRTMQTPGTDPEVSGLVLRPEPADELLFAVLASRCILESELQDVYTGPLGLLLLTQCEKARPKPLREVAMGLLRRLREHSKMSEDYGEHFYAMQQEAIEGLFRCSGHEAALSLSLSFTKLWGFKASEWLERPLYVVLREAILSCVTPDRSRLELLDAYVPWIKSGFVKDIRCKEIAEELVRQLKAVGGDENMPPVERMLRKLQHLQV</sequence>
<feature type="domain" description="STAG" evidence="2">
    <location>
        <begin position="110"/>
        <end position="202"/>
    </location>
</feature>
<keyword evidence="4" id="KW-1185">Reference proteome</keyword>
<dbReference type="InterPro" id="IPR039662">
    <property type="entry name" value="Cohesin_Scc3/SA"/>
</dbReference>
<dbReference type="Proteomes" id="UP001642484">
    <property type="component" value="Unassembled WGS sequence"/>
</dbReference>
<dbReference type="PANTHER" id="PTHR11199">
    <property type="entry name" value="STROMAL ANTIGEN"/>
    <property type="match status" value="1"/>
</dbReference>
<feature type="compositionally biased region" description="Basic and acidic residues" evidence="1">
    <location>
        <begin position="690"/>
        <end position="712"/>
    </location>
</feature>
<reference evidence="3 4" key="1">
    <citation type="submission" date="2024-02" db="EMBL/GenBank/DDBJ databases">
        <authorList>
            <person name="Chen Y."/>
            <person name="Shah S."/>
            <person name="Dougan E. K."/>
            <person name="Thang M."/>
            <person name="Chan C."/>
        </authorList>
    </citation>
    <scope>NUCLEOTIDE SEQUENCE [LARGE SCALE GENOMIC DNA]</scope>
</reference>
<name>A0ABP0KHQ6_9DINO</name>
<dbReference type="InterPro" id="IPR011989">
    <property type="entry name" value="ARM-like"/>
</dbReference>
<dbReference type="Gene3D" id="1.25.10.10">
    <property type="entry name" value="Leucine-rich Repeat Variant"/>
    <property type="match status" value="1"/>
</dbReference>
<gene>
    <name evidence="3" type="ORF">CCMP2556_LOCUS16269</name>
</gene>
<organism evidence="3 4">
    <name type="scientific">Durusdinium trenchii</name>
    <dbReference type="NCBI Taxonomy" id="1381693"/>
    <lineage>
        <taxon>Eukaryota</taxon>
        <taxon>Sar</taxon>
        <taxon>Alveolata</taxon>
        <taxon>Dinophyceae</taxon>
        <taxon>Suessiales</taxon>
        <taxon>Symbiodiniaceae</taxon>
        <taxon>Durusdinium</taxon>
    </lineage>
</organism>
<evidence type="ECO:0000313" key="4">
    <source>
        <dbReference type="Proteomes" id="UP001642484"/>
    </source>
</evidence>
<evidence type="ECO:0000313" key="3">
    <source>
        <dbReference type="EMBL" id="CAK9026196.1"/>
    </source>
</evidence>
<dbReference type="InterPro" id="IPR013721">
    <property type="entry name" value="STAG"/>
</dbReference>
<dbReference type="EMBL" id="CAXAMN010008680">
    <property type="protein sequence ID" value="CAK9026196.1"/>
    <property type="molecule type" value="Genomic_DNA"/>
</dbReference>
<accession>A0ABP0KHQ6</accession>
<feature type="compositionally biased region" description="Basic and acidic residues" evidence="1">
    <location>
        <begin position="406"/>
        <end position="415"/>
    </location>
</feature>
<dbReference type="PANTHER" id="PTHR11199:SF0">
    <property type="entry name" value="LD34181P-RELATED"/>
    <property type="match status" value="1"/>
</dbReference>
<dbReference type="SUPFAM" id="SSF48371">
    <property type="entry name" value="ARM repeat"/>
    <property type="match status" value="1"/>
</dbReference>
<evidence type="ECO:0000256" key="1">
    <source>
        <dbReference type="SAM" id="MobiDB-lite"/>
    </source>
</evidence>